<keyword evidence="8" id="KW-0547">Nucleotide-binding</keyword>
<dbReference type="InterPro" id="IPR007110">
    <property type="entry name" value="Ig-like_dom"/>
</dbReference>
<dbReference type="Pfam" id="PF13927">
    <property type="entry name" value="Ig_3"/>
    <property type="match status" value="3"/>
</dbReference>
<evidence type="ECO:0000256" key="11">
    <source>
        <dbReference type="ARBA" id="ARBA00023157"/>
    </source>
</evidence>
<dbReference type="InterPro" id="IPR032675">
    <property type="entry name" value="LRR_dom_sf"/>
</dbReference>
<feature type="chain" id="PRO_5046394328" description="non-specific serine/threonine protein kinase" evidence="16">
    <location>
        <begin position="18"/>
        <end position="2099"/>
    </location>
</feature>
<keyword evidence="11" id="KW-1015">Disulfide bond</keyword>
<dbReference type="SUPFAM" id="SSF103647">
    <property type="entry name" value="TSP type-3 repeat"/>
    <property type="match status" value="1"/>
</dbReference>
<comment type="caution">
    <text evidence="18">The sequence shown here is derived from an EMBL/GenBank/DDBJ whole genome shotgun (WGS) entry which is preliminary data.</text>
</comment>
<keyword evidence="3" id="KW-0723">Serine/threonine-protein kinase</keyword>
<dbReference type="InterPro" id="IPR036179">
    <property type="entry name" value="Ig-like_dom_sf"/>
</dbReference>
<dbReference type="InterPro" id="IPR008979">
    <property type="entry name" value="Galactose-bd-like_sf"/>
</dbReference>
<keyword evidence="9" id="KW-0418">Kinase</keyword>
<dbReference type="InterPro" id="IPR003599">
    <property type="entry name" value="Ig_sub"/>
</dbReference>
<feature type="domain" description="Ig-like" evidence="17">
    <location>
        <begin position="437"/>
        <end position="519"/>
    </location>
</feature>
<dbReference type="InterPro" id="IPR055414">
    <property type="entry name" value="LRR_R13L4/SHOC2-like"/>
</dbReference>
<dbReference type="EMBL" id="JAYKLX010000001">
    <property type="protein sequence ID" value="MEB3344158.1"/>
    <property type="molecule type" value="Genomic_DNA"/>
</dbReference>
<dbReference type="InterPro" id="IPR001611">
    <property type="entry name" value="Leu-rich_rpt"/>
</dbReference>
<dbReference type="Gene3D" id="3.80.10.10">
    <property type="entry name" value="Ribonuclease Inhibitor"/>
    <property type="match status" value="9"/>
</dbReference>
<proteinExistence type="predicted"/>
<dbReference type="InterPro" id="IPR051716">
    <property type="entry name" value="Plant_RL_S/T_kinase"/>
</dbReference>
<dbReference type="Proteomes" id="UP001327027">
    <property type="component" value="Unassembled WGS sequence"/>
</dbReference>
<dbReference type="Gene3D" id="2.60.40.10">
    <property type="entry name" value="Immunoglobulins"/>
    <property type="match status" value="4"/>
</dbReference>
<dbReference type="Gene3D" id="2.60.40.3080">
    <property type="match status" value="1"/>
</dbReference>
<evidence type="ECO:0000256" key="7">
    <source>
        <dbReference type="ARBA" id="ARBA00022737"/>
    </source>
</evidence>
<evidence type="ECO:0000256" key="6">
    <source>
        <dbReference type="ARBA" id="ARBA00022729"/>
    </source>
</evidence>
<keyword evidence="7" id="KW-0677">Repeat</keyword>
<evidence type="ECO:0000256" key="15">
    <source>
        <dbReference type="SAM" id="MobiDB-lite"/>
    </source>
</evidence>
<evidence type="ECO:0000256" key="5">
    <source>
        <dbReference type="ARBA" id="ARBA00022679"/>
    </source>
</evidence>
<dbReference type="SMART" id="SM00369">
    <property type="entry name" value="LRR_TYP"/>
    <property type="match status" value="20"/>
</dbReference>
<dbReference type="InterPro" id="IPR003591">
    <property type="entry name" value="Leu-rich_rpt_typical-subtyp"/>
</dbReference>
<organism evidence="18 19">
    <name type="scientific">Aquimarina gracilis</name>
    <dbReference type="NCBI Taxonomy" id="874422"/>
    <lineage>
        <taxon>Bacteria</taxon>
        <taxon>Pseudomonadati</taxon>
        <taxon>Bacteroidota</taxon>
        <taxon>Flavobacteriia</taxon>
        <taxon>Flavobacteriales</taxon>
        <taxon>Flavobacteriaceae</taxon>
        <taxon>Aquimarina</taxon>
    </lineage>
</organism>
<dbReference type="InterPro" id="IPR003598">
    <property type="entry name" value="Ig_sub2"/>
</dbReference>
<evidence type="ECO:0000256" key="1">
    <source>
        <dbReference type="ARBA" id="ARBA00004167"/>
    </source>
</evidence>
<comment type="catalytic activity">
    <reaction evidence="14">
        <text>L-seryl-[protein] + ATP = O-phospho-L-seryl-[protein] + ADP + H(+)</text>
        <dbReference type="Rhea" id="RHEA:17989"/>
        <dbReference type="Rhea" id="RHEA-COMP:9863"/>
        <dbReference type="Rhea" id="RHEA-COMP:11604"/>
        <dbReference type="ChEBI" id="CHEBI:15378"/>
        <dbReference type="ChEBI" id="CHEBI:29999"/>
        <dbReference type="ChEBI" id="CHEBI:30616"/>
        <dbReference type="ChEBI" id="CHEBI:83421"/>
        <dbReference type="ChEBI" id="CHEBI:456216"/>
        <dbReference type="EC" id="2.7.11.1"/>
    </reaction>
</comment>
<dbReference type="PANTHER" id="PTHR48053:SF126">
    <property type="entry name" value="MDIS1-INTERACTING RECEPTOR LIKE KINASE 2-LIKE ISOFORM X1"/>
    <property type="match status" value="1"/>
</dbReference>
<feature type="domain" description="Ig-like" evidence="17">
    <location>
        <begin position="1668"/>
        <end position="1743"/>
    </location>
</feature>
<feature type="signal peptide" evidence="16">
    <location>
        <begin position="1"/>
        <end position="17"/>
    </location>
</feature>
<dbReference type="SUPFAM" id="SSF48726">
    <property type="entry name" value="Immunoglobulin"/>
    <property type="match status" value="4"/>
</dbReference>
<dbReference type="Gene3D" id="4.10.1080.10">
    <property type="entry name" value="TSP type-3 repeat"/>
    <property type="match status" value="1"/>
</dbReference>
<evidence type="ECO:0000256" key="16">
    <source>
        <dbReference type="SAM" id="SignalP"/>
    </source>
</evidence>
<feature type="region of interest" description="Disordered" evidence="15">
    <location>
        <begin position="1762"/>
        <end position="1808"/>
    </location>
</feature>
<evidence type="ECO:0000256" key="2">
    <source>
        <dbReference type="ARBA" id="ARBA00012513"/>
    </source>
</evidence>
<dbReference type="Pfam" id="PF18962">
    <property type="entry name" value="Por_Secre_tail"/>
    <property type="match status" value="1"/>
</dbReference>
<dbReference type="EC" id="2.7.11.1" evidence="2"/>
<dbReference type="PANTHER" id="PTHR48053">
    <property type="entry name" value="LEUCINE RICH REPEAT FAMILY PROTEIN, EXPRESSED"/>
    <property type="match status" value="1"/>
</dbReference>
<evidence type="ECO:0000256" key="12">
    <source>
        <dbReference type="ARBA" id="ARBA00023180"/>
    </source>
</evidence>
<evidence type="ECO:0000256" key="8">
    <source>
        <dbReference type="ARBA" id="ARBA00022741"/>
    </source>
</evidence>
<dbReference type="SMART" id="SM00365">
    <property type="entry name" value="LRR_SD22"/>
    <property type="match status" value="15"/>
</dbReference>
<keyword evidence="12" id="KW-0325">Glycoprotein</keyword>
<keyword evidence="10" id="KW-0067">ATP-binding</keyword>
<comment type="catalytic activity">
    <reaction evidence="13">
        <text>L-threonyl-[protein] + ATP = O-phospho-L-threonyl-[protein] + ADP + H(+)</text>
        <dbReference type="Rhea" id="RHEA:46608"/>
        <dbReference type="Rhea" id="RHEA-COMP:11060"/>
        <dbReference type="Rhea" id="RHEA-COMP:11605"/>
        <dbReference type="ChEBI" id="CHEBI:15378"/>
        <dbReference type="ChEBI" id="CHEBI:30013"/>
        <dbReference type="ChEBI" id="CHEBI:30616"/>
        <dbReference type="ChEBI" id="CHEBI:61977"/>
        <dbReference type="ChEBI" id="CHEBI:456216"/>
        <dbReference type="EC" id="2.7.11.1"/>
    </reaction>
</comment>
<evidence type="ECO:0000259" key="17">
    <source>
        <dbReference type="PROSITE" id="PS50835"/>
    </source>
</evidence>
<dbReference type="PROSITE" id="PS50835">
    <property type="entry name" value="IG_LIKE"/>
    <property type="match status" value="4"/>
</dbReference>
<reference evidence="18 19" key="1">
    <citation type="journal article" date="2013" name="Int. J. Syst. Evol. Microbiol.">
        <title>Aquimarina gracilis sp. nov., isolated from the gut microflora of a mussel, Mytilus coruscus, and emended description of Aquimarina spongiae.</title>
        <authorList>
            <person name="Park S.C."/>
            <person name="Choe H.N."/>
            <person name="Baik K.S."/>
            <person name="Seong C.N."/>
        </authorList>
    </citation>
    <scope>NUCLEOTIDE SEQUENCE [LARGE SCALE GENOMIC DNA]</scope>
    <source>
        <strain evidence="18 19">PSC32</strain>
    </source>
</reference>
<accession>A0ABU5ZPZ7</accession>
<gene>
    <name evidence="18" type="ORF">U6A24_01735</name>
</gene>
<dbReference type="InterPro" id="IPR013783">
    <property type="entry name" value="Ig-like_fold"/>
</dbReference>
<evidence type="ECO:0000256" key="4">
    <source>
        <dbReference type="ARBA" id="ARBA00022614"/>
    </source>
</evidence>
<dbReference type="Pfam" id="PF00560">
    <property type="entry name" value="LRR_1"/>
    <property type="match status" value="4"/>
</dbReference>
<dbReference type="NCBIfam" id="TIGR04183">
    <property type="entry name" value="Por_Secre_tail"/>
    <property type="match status" value="1"/>
</dbReference>
<evidence type="ECO:0000256" key="3">
    <source>
        <dbReference type="ARBA" id="ARBA00022527"/>
    </source>
</evidence>
<dbReference type="SUPFAM" id="SSF49785">
    <property type="entry name" value="Galactose-binding domain-like"/>
    <property type="match status" value="1"/>
</dbReference>
<evidence type="ECO:0000256" key="10">
    <source>
        <dbReference type="ARBA" id="ARBA00022840"/>
    </source>
</evidence>
<feature type="domain" description="Ig-like" evidence="17">
    <location>
        <begin position="1218"/>
        <end position="1302"/>
    </location>
</feature>
<dbReference type="SMART" id="SM00409">
    <property type="entry name" value="IG"/>
    <property type="match status" value="4"/>
</dbReference>
<dbReference type="InterPro" id="IPR026444">
    <property type="entry name" value="Secre_tail"/>
</dbReference>
<protein>
    <recommendedName>
        <fullName evidence="2">non-specific serine/threonine protein kinase</fullName>
        <ecNumber evidence="2">2.7.11.1</ecNumber>
    </recommendedName>
</protein>
<evidence type="ECO:0000256" key="14">
    <source>
        <dbReference type="ARBA" id="ARBA00048679"/>
    </source>
</evidence>
<comment type="subcellular location">
    <subcellularLocation>
        <location evidence="1">Membrane</location>
        <topology evidence="1">Single-pass membrane protein</topology>
    </subcellularLocation>
</comment>
<keyword evidence="19" id="KW-1185">Reference proteome</keyword>
<evidence type="ECO:0000256" key="9">
    <source>
        <dbReference type="ARBA" id="ARBA00022777"/>
    </source>
</evidence>
<sequence length="2099" mass="227989">MKRLLCLLIALPAIAFSQNLIQNGSLESWDDMLLTPLNWTVEGSITEDNTEFTDGTSSALLVNGTTTPKLIATNYTLEVGKTYQLSFDYKVKTANPSFGQQVIGYAFGGADFTPNTNGNRIPQNFDWDTVTAELTPTQTESWYLEISLFSFIGDAFEVYIDNIQVVETGTTAQRDALVALYNATNGDGWTNSWDINGDMSTWNGVTLDALGELQSLDLFNNNLTGVIPPEIGNLTALESLDLSRNNLYAGVPTEVANLTLLKTLKLNQNQLDQEIFTKIISLTALEVLDIDTNFFTGNIPSAIGNLTNLTHLTFNGNNFSGSIPIEIGNLTNLGILNASYSNLNGTIPSQIGNLTNLTNLQLQGNQLNGTIPTEVGNLNALEILFLDNNQLSGTVPAGIKNISSLKFFSIFNNNFVFEDFENDFTALSGLDGFSYSPQANVDITEAIEATVGGDLTLSVTGTQSPNNAYQWYKDGQFLSSATSASLVLSNISNSDFGAYHCEVTNTNVSGLTLQKNTVTVINPIPQTEKDALIALYNATSGVNWTNTWDINGNAGSWYGVTFNSSGNVSRIDLRSNNLIGTLPPEIGNLPFLEYLNLNNNGLTGSLPLEIGNLSNLEELNLGTNQISGSIPPEIGNLPSLIVLNFYLNQFSGEIPAEMGNLFSLQDLNLSSNQLTGGIPVEFENLTNLIQMELNQNQLSGTIDPLMGLTNLKFLDLRINNFTGEIPVTIGNLSQLITIELFGNQFSGNLPAELFTLFNLEFLGLSNNSFSGEIPTGLSNLSSIQSFNISYNQLSGTIPSEIGSLSQLNSLSINNNNFDGPLPSDIKNLPNLNSLFIQNNNFVFEDFENDFTSYNTLASFVYSPQATIDTQETIETTLGENVTLTVNATQSLNNTYQWRKDGIELLGETGASLVLPNISNTDLGLYDCIITNPNVPGLTLYKNTINIINPIPQAEKDALIAFYNATGGPNWTNTWDLNSSASSWYGITYNTDGRVSAIDLRDNNLTGSLPREIGDFSELETLFLLVNQLEGPIPQEIGNLTKLKRLSFSSNQLTGEIPIEVGRMTSLERFFVNDNQLSGIILTEFGNLTNLEALSLTGNQFFGNIPVEIGNLTNLTFLNLSKNQLVGEIPAEIGNLNLLDQLYLYDNQLEGSIPVEIANLTNLRSLYLNQNQLYGPIPTGIKDIASLQVFFISDNKFVFEDFENDFTSYSVLNSFNYAPQANVDEQVSIDLVEGGDVTFTILGTQSPNNSYQWRKNGEDLFGETNATLSLTNTSTNDLGTYDCLITNSNVPGLTIEKNEVEITTSALRVQKEALIALYNATDGPNWTDSWDIDQDMSTWFGVTLDASKNVTNLSLVGNKLNGILPSQLGDLSFLNELSLSSNQLSGEVPVEIGNLTNLVVLDAFNNQLSGSIPVEIGNLTQLQNVDLGENQFMGDIPNSIGNLIQLQSFYVDGNNLSGNLPVEIGNLTQLQVLYLSGNSLTGSIPREIGNLSQLQVFKADDNDFTGEIPVEIGNMTSLSNLELSFNQLSGTIPSVLGSLTNLYLLEINGNQLEGDIPIELGNLTNLQTLVLYQNQLSGNIPVELGNLTELRTLSLANNELAGAVPSQLGNLTKLEGLILHGNALSGQIPSVIKDITTLSAISIENNQFVFDDFESDFAELIAKGLSYEPQGLLDTIETLTVVEEENITLSVNATSSPNNSYQWQKNGIDIFGANSKDFTITGATFDDAAHYSCIVTNSVIPNLTLIRNTITLEVTIRDADSDGVADDIDQCSNTPTGESVDANGCSPSQLDDDNDGITNDLDQCPNTPGGDVVDTNGCSQNELDDDNDGIVNSLDQCSNTPSGDIVDSNGCSATQLVDIVPGDIEIEVISTSCNNKANGEIKVSFKKDYTYKVEVVDDNQNPINFDNVNASQELIIPGLNIGVYSVCVSIPNEPLFESQCFEAIVEAPGDLKVAENKIGKKTATYTVSGSKYYSVKVNSESYEFNFEDTSERQISFELQNGSNNVEIKTDKICQGKFSKIITTGKLLFYPIPATDELTISGLDETETTISVSNLTGSVVFSKTITNKDQYSIPMHNVAAGMYMITIINSTQTINTKIFKK</sequence>
<dbReference type="SMART" id="SM00408">
    <property type="entry name" value="IGc2"/>
    <property type="match status" value="4"/>
</dbReference>
<dbReference type="InterPro" id="IPR028974">
    <property type="entry name" value="TSP_type-3_rpt"/>
</dbReference>
<evidence type="ECO:0000313" key="19">
    <source>
        <dbReference type="Proteomes" id="UP001327027"/>
    </source>
</evidence>
<dbReference type="SUPFAM" id="SSF52058">
    <property type="entry name" value="L domain-like"/>
    <property type="match status" value="4"/>
</dbReference>
<dbReference type="Gene3D" id="2.60.120.260">
    <property type="entry name" value="Galactose-binding domain-like"/>
    <property type="match status" value="1"/>
</dbReference>
<keyword evidence="5" id="KW-0808">Transferase</keyword>
<name>A0ABU5ZPZ7_9FLAO</name>
<dbReference type="Pfam" id="PF23598">
    <property type="entry name" value="LRR_14"/>
    <property type="match status" value="5"/>
</dbReference>
<dbReference type="RefSeq" id="WP_324178209.1">
    <property type="nucleotide sequence ID" value="NZ_BAABAW010000016.1"/>
</dbReference>
<feature type="domain" description="Ig-like" evidence="17">
    <location>
        <begin position="863"/>
        <end position="945"/>
    </location>
</feature>
<keyword evidence="4" id="KW-0433">Leucine-rich repeat</keyword>
<keyword evidence="6 16" id="KW-0732">Signal</keyword>
<evidence type="ECO:0000313" key="18">
    <source>
        <dbReference type="EMBL" id="MEB3344158.1"/>
    </source>
</evidence>
<evidence type="ECO:0000256" key="13">
    <source>
        <dbReference type="ARBA" id="ARBA00047899"/>
    </source>
</evidence>
<dbReference type="Pfam" id="PF13895">
    <property type="entry name" value="Ig_2"/>
    <property type="match status" value="1"/>
</dbReference>